<feature type="compositionally biased region" description="Basic and acidic residues" evidence="1">
    <location>
        <begin position="74"/>
        <end position="84"/>
    </location>
</feature>
<evidence type="ECO:0000259" key="2">
    <source>
        <dbReference type="Pfam" id="PF19189"/>
    </source>
</evidence>
<organism evidence="3 4">
    <name type="scientific">Tetrapisispora phaffii (strain ATCC 24235 / CBS 4417 / NBRC 1672 / NRRL Y-8282 / UCD 70-5)</name>
    <name type="common">Yeast</name>
    <name type="synonym">Fabospora phaffii</name>
    <dbReference type="NCBI Taxonomy" id="1071381"/>
    <lineage>
        <taxon>Eukaryota</taxon>
        <taxon>Fungi</taxon>
        <taxon>Dikarya</taxon>
        <taxon>Ascomycota</taxon>
        <taxon>Saccharomycotina</taxon>
        <taxon>Saccharomycetes</taxon>
        <taxon>Saccharomycetales</taxon>
        <taxon>Saccharomycetaceae</taxon>
        <taxon>Tetrapisispora</taxon>
    </lineage>
</organism>
<dbReference type="EMBL" id="HE612868">
    <property type="protein sequence ID" value="CCE65618.1"/>
    <property type="molecule type" value="Genomic_DNA"/>
</dbReference>
<dbReference type="InterPro" id="IPR043837">
    <property type="entry name" value="Mtf2-like_C"/>
</dbReference>
<evidence type="ECO:0000313" key="4">
    <source>
        <dbReference type="Proteomes" id="UP000005666"/>
    </source>
</evidence>
<dbReference type="InterPro" id="IPR040009">
    <property type="entry name" value="Mtf2/C5D6.12-like"/>
</dbReference>
<keyword evidence="4" id="KW-1185">Reference proteome</keyword>
<dbReference type="OMA" id="CNVDFYN"/>
<gene>
    <name evidence="3" type="primary">TPHA0M00430</name>
    <name evidence="3" type="ordered locus">TPHA_0M00430</name>
</gene>
<sequence>MLRLRALNVSRCAVNRGIHSSNALLGEMKQSSSGKIGRDTSLDESKTFKSEEELSNIQERTLFENVFERIMEKERERELSRKDVMSQVNKLSKGHSSDEDYSEGLNPGSSNEKLQIVFGQDKKQLSENDKRMLAFFRKSSEEHNKIHDSSHYSDLATLTTDDIRKYPVSLVSTILDIDDNQAKELKMDRSILGKFAKLASNNVKKSYLPDAETTDDALNRKEAMLEYLKKKQMFKSDMDKAMKPYIDYIITQVKTDHELLEYFMELIQQYKTNADKIIPTSTSFEELPNEIKTQCEAHPTVLPTPLDITVPYIIQTFLKDEKIYLPSERRYSLSAFIHNECKQLDQLSLYLSVCSIEFYNILLQLTWENFSEIYPLRQLIGEMTINGVMGNLETINILEKIVEDLQYLNDDIAHEQPSDVNNEVVENNRKIFSNIWCRDNTIGLAKIEKYLANLKSSLA</sequence>
<feature type="region of interest" description="Disordered" evidence="1">
    <location>
        <begin position="29"/>
        <end position="48"/>
    </location>
</feature>
<dbReference type="STRING" id="1071381.G8C0V7"/>
<dbReference type="Proteomes" id="UP000005666">
    <property type="component" value="Chromosome 13"/>
</dbReference>
<reference evidence="3 4" key="1">
    <citation type="journal article" date="2011" name="Proc. Natl. Acad. Sci. U.S.A.">
        <title>Evolutionary erosion of yeast sex chromosomes by mating-type switching accidents.</title>
        <authorList>
            <person name="Gordon J.L."/>
            <person name="Armisen D."/>
            <person name="Proux-Wera E."/>
            <person name="Oheigeartaigh S.S."/>
            <person name="Byrne K.P."/>
            <person name="Wolfe K.H."/>
        </authorList>
    </citation>
    <scope>NUCLEOTIDE SEQUENCE [LARGE SCALE GENOMIC DNA]</scope>
    <source>
        <strain evidence="4">ATCC 24235 / CBS 4417 / NBRC 1672 / NRRL Y-8282 / UCD 70-5</strain>
    </source>
</reference>
<dbReference type="OrthoDB" id="2444174at2759"/>
<feature type="region of interest" description="Disordered" evidence="1">
    <location>
        <begin position="74"/>
        <end position="111"/>
    </location>
</feature>
<dbReference type="AlphaFoldDB" id="G8C0V7"/>
<dbReference type="GeneID" id="11531859"/>
<dbReference type="GO" id="GO:0005739">
    <property type="term" value="C:mitochondrion"/>
    <property type="evidence" value="ECO:0007669"/>
    <property type="project" value="InterPro"/>
</dbReference>
<dbReference type="eggNOG" id="ENOG502RXV4">
    <property type="taxonomic scope" value="Eukaryota"/>
</dbReference>
<dbReference type="KEGG" id="tpf:TPHA_0M00430"/>
<feature type="compositionally biased region" description="Basic and acidic residues" evidence="1">
    <location>
        <begin position="36"/>
        <end position="48"/>
    </location>
</feature>
<evidence type="ECO:0000313" key="3">
    <source>
        <dbReference type="EMBL" id="CCE65618.1"/>
    </source>
</evidence>
<accession>G8C0V7</accession>
<dbReference type="HOGENOM" id="CLU_056437_0_0_1"/>
<evidence type="ECO:0000256" key="1">
    <source>
        <dbReference type="SAM" id="MobiDB-lite"/>
    </source>
</evidence>
<dbReference type="PANTHER" id="PTHR39468">
    <property type="entry name" value="CHROMOSOME 7, WHOLE GENOME SHOTGUN SEQUENCE"/>
    <property type="match status" value="1"/>
</dbReference>
<proteinExistence type="predicted"/>
<name>G8C0V7_TETPH</name>
<dbReference type="PANTHER" id="PTHR39468:SF1">
    <property type="entry name" value="MTF2-LIKE C-TERMINAL DOMAIN-CONTAINING PROTEIN"/>
    <property type="match status" value="1"/>
</dbReference>
<feature type="domain" description="Mtf2-like C-terminal" evidence="2">
    <location>
        <begin position="236"/>
        <end position="456"/>
    </location>
</feature>
<protein>
    <recommendedName>
        <fullName evidence="2">Mtf2-like C-terminal domain-containing protein</fullName>
    </recommendedName>
</protein>
<dbReference type="Pfam" id="PF19189">
    <property type="entry name" value="Mtf2"/>
    <property type="match status" value="1"/>
</dbReference>
<dbReference type="RefSeq" id="XP_003688052.1">
    <property type="nucleotide sequence ID" value="XM_003688004.1"/>
</dbReference>